<dbReference type="WBParaSite" id="MhA1_Contig456.frz3.gene9">
    <property type="protein sequence ID" value="MhA1_Contig456.frz3.gene9"/>
    <property type="gene ID" value="MhA1_Contig456.frz3.gene9"/>
</dbReference>
<reference evidence="2" key="1">
    <citation type="submission" date="2016-11" db="UniProtKB">
        <authorList>
            <consortium name="WormBaseParasite"/>
        </authorList>
    </citation>
    <scope>IDENTIFICATION</scope>
</reference>
<accession>A0A1I8BRW9</accession>
<protein>
    <submittedName>
        <fullName evidence="2">Uncharacterized protein</fullName>
    </submittedName>
</protein>
<evidence type="ECO:0000313" key="1">
    <source>
        <dbReference type="Proteomes" id="UP000095281"/>
    </source>
</evidence>
<proteinExistence type="predicted"/>
<sequence length="137" mass="16113">MFANFNSKSVLHLTKIFSSLHPCFSTANNTQNKIKSPIKKESKFAEKKPSIINSEEKEIQQFVRRDNKINIRDKKCEETSHFYKMKQLKNFDDSHLHKTVFVTTISIYGLWSLDFFMEEEPVIDVGVELCQLNMFDK</sequence>
<organism evidence="1 2">
    <name type="scientific">Meloidogyne hapla</name>
    <name type="common">Root-knot nematode worm</name>
    <dbReference type="NCBI Taxonomy" id="6305"/>
    <lineage>
        <taxon>Eukaryota</taxon>
        <taxon>Metazoa</taxon>
        <taxon>Ecdysozoa</taxon>
        <taxon>Nematoda</taxon>
        <taxon>Chromadorea</taxon>
        <taxon>Rhabditida</taxon>
        <taxon>Tylenchina</taxon>
        <taxon>Tylenchomorpha</taxon>
        <taxon>Tylenchoidea</taxon>
        <taxon>Meloidogynidae</taxon>
        <taxon>Meloidogyninae</taxon>
        <taxon>Meloidogyne</taxon>
    </lineage>
</organism>
<dbReference type="AlphaFoldDB" id="A0A1I8BRW9"/>
<dbReference type="Proteomes" id="UP000095281">
    <property type="component" value="Unplaced"/>
</dbReference>
<name>A0A1I8BRW9_MELHA</name>
<evidence type="ECO:0000313" key="2">
    <source>
        <dbReference type="WBParaSite" id="MhA1_Contig456.frz3.gene9"/>
    </source>
</evidence>
<keyword evidence="1" id="KW-1185">Reference proteome</keyword>